<feature type="compositionally biased region" description="Basic and acidic residues" evidence="2">
    <location>
        <begin position="284"/>
        <end position="294"/>
    </location>
</feature>
<dbReference type="Proteomes" id="UP001629113">
    <property type="component" value="Unassembled WGS sequence"/>
</dbReference>
<gene>
    <name evidence="3" type="ORF">PVAG01_08546</name>
</gene>
<evidence type="ECO:0000313" key="3">
    <source>
        <dbReference type="EMBL" id="KAL3420047.1"/>
    </source>
</evidence>
<feature type="region of interest" description="Disordered" evidence="2">
    <location>
        <begin position="153"/>
        <end position="233"/>
    </location>
</feature>
<dbReference type="Gene3D" id="1.20.58.80">
    <property type="entry name" value="Phosphotransferase system, lactose/cellobiose-type IIA subunit"/>
    <property type="match status" value="1"/>
</dbReference>
<dbReference type="PANTHER" id="PTHR40130:SF1">
    <property type="entry name" value="SPINDLE POLE BODY-ASSOCIATED PROTEIN CUT12 DOMAIN-CONTAINING PROTEIN"/>
    <property type="match status" value="1"/>
</dbReference>
<feature type="compositionally biased region" description="Basic and acidic residues" evidence="2">
    <location>
        <begin position="500"/>
        <end position="519"/>
    </location>
</feature>
<accession>A0ABR4P9Q4</accession>
<evidence type="ECO:0000256" key="1">
    <source>
        <dbReference type="SAM" id="Coils"/>
    </source>
</evidence>
<protein>
    <submittedName>
        <fullName evidence="3">Uncharacterized protein</fullName>
    </submittedName>
</protein>
<feature type="compositionally biased region" description="Polar residues" evidence="2">
    <location>
        <begin position="153"/>
        <end position="168"/>
    </location>
</feature>
<feature type="coiled-coil region" evidence="1">
    <location>
        <begin position="463"/>
        <end position="497"/>
    </location>
</feature>
<reference evidence="3 4" key="1">
    <citation type="submission" date="2024-06" db="EMBL/GenBank/DDBJ databases">
        <title>Complete genome of Phlyctema vagabunda strain 19-DSS-EL-015.</title>
        <authorList>
            <person name="Fiorenzani C."/>
        </authorList>
    </citation>
    <scope>NUCLEOTIDE SEQUENCE [LARGE SCALE GENOMIC DNA]</scope>
    <source>
        <strain evidence="3 4">19-DSS-EL-015</strain>
    </source>
</reference>
<feature type="compositionally biased region" description="Low complexity" evidence="2">
    <location>
        <begin position="520"/>
        <end position="531"/>
    </location>
</feature>
<dbReference type="EMBL" id="JBFCZG010000007">
    <property type="protein sequence ID" value="KAL3420047.1"/>
    <property type="molecule type" value="Genomic_DNA"/>
</dbReference>
<keyword evidence="1" id="KW-0175">Coiled coil</keyword>
<feature type="compositionally biased region" description="Polar residues" evidence="2">
    <location>
        <begin position="113"/>
        <end position="125"/>
    </location>
</feature>
<proteinExistence type="predicted"/>
<feature type="region of interest" description="Disordered" evidence="2">
    <location>
        <begin position="105"/>
        <end position="139"/>
    </location>
</feature>
<organism evidence="3 4">
    <name type="scientific">Phlyctema vagabunda</name>
    <dbReference type="NCBI Taxonomy" id="108571"/>
    <lineage>
        <taxon>Eukaryota</taxon>
        <taxon>Fungi</taxon>
        <taxon>Dikarya</taxon>
        <taxon>Ascomycota</taxon>
        <taxon>Pezizomycotina</taxon>
        <taxon>Leotiomycetes</taxon>
        <taxon>Helotiales</taxon>
        <taxon>Dermateaceae</taxon>
        <taxon>Phlyctema</taxon>
    </lineage>
</organism>
<dbReference type="PANTHER" id="PTHR40130">
    <property type="entry name" value="EXPRESSED PROTEIN"/>
    <property type="match status" value="1"/>
</dbReference>
<feature type="compositionally biased region" description="Polar residues" evidence="2">
    <location>
        <begin position="204"/>
        <end position="229"/>
    </location>
</feature>
<keyword evidence="4" id="KW-1185">Reference proteome</keyword>
<sequence>MESSPLTLAHDHARAASIATHGLDTTVAINEHALAAGEFAKAATSTGSAEALRILKLLEVHHQRLAELSRYPVEHPVTANSTEPEVQAAIEKPLSTSAAVAELRASKHDVVPRSSSPLRTPSNIISPRRLPSRDNMSSSIASNLASARGIRSNYNRQPLSPSVSSLQAPGNLDMPRKESKRSKVPSTILEDSISKPSWVPPTPSNQNKATAQTGTSRTSVVAEQASHSTAPADEGFSKFYNAFESILSKLSGPLAFAGLPLVTENETAAPSAPESSSGRRTKSTSKERLDSEPDLSKYISRAALRASNRDGHSGNDSFYVVPTTGHTVSYAHILSFAEKEKRRMAASIYSDSHEPLSEPSFEDEFVDARETPMPPSPGIPKKMSNNRKKGDKEMENRVEELYMENMTLKECVDKLSKRLHVFEMSAQQNSLALQDSMRIMRPNSPARETSRVPPSDDILKRRVQDLEDQMNFQGKENDRLGKENEKLKMVVNRYREKWEKLKEGAKARRDGTMAKDGLAKDSQSVKDSSSKPGPGNLGID</sequence>
<comment type="caution">
    <text evidence="3">The sequence shown here is derived from an EMBL/GenBank/DDBJ whole genome shotgun (WGS) entry which is preliminary data.</text>
</comment>
<feature type="compositionally biased region" description="Low complexity" evidence="2">
    <location>
        <begin position="266"/>
        <end position="278"/>
    </location>
</feature>
<feature type="region of interest" description="Disordered" evidence="2">
    <location>
        <begin position="500"/>
        <end position="540"/>
    </location>
</feature>
<feature type="region of interest" description="Disordered" evidence="2">
    <location>
        <begin position="266"/>
        <end position="294"/>
    </location>
</feature>
<evidence type="ECO:0000256" key="2">
    <source>
        <dbReference type="SAM" id="MobiDB-lite"/>
    </source>
</evidence>
<feature type="region of interest" description="Disordered" evidence="2">
    <location>
        <begin position="370"/>
        <end position="391"/>
    </location>
</feature>
<evidence type="ECO:0000313" key="4">
    <source>
        <dbReference type="Proteomes" id="UP001629113"/>
    </source>
</evidence>
<name>A0ABR4P9Q4_9HELO</name>